<dbReference type="Proteomes" id="UP001596114">
    <property type="component" value="Unassembled WGS sequence"/>
</dbReference>
<dbReference type="InterPro" id="IPR015422">
    <property type="entry name" value="PyrdxlP-dep_Trfase_small"/>
</dbReference>
<comment type="cofactor">
    <cofactor evidence="1 6">
        <name>pyridoxal 5'-phosphate</name>
        <dbReference type="ChEBI" id="CHEBI:597326"/>
    </cofactor>
</comment>
<accession>A0ABW0QIS4</accession>
<evidence type="ECO:0000313" key="8">
    <source>
        <dbReference type="Proteomes" id="UP001596114"/>
    </source>
</evidence>
<dbReference type="SUPFAM" id="SSF53383">
    <property type="entry name" value="PLP-dependent transferases"/>
    <property type="match status" value="1"/>
</dbReference>
<keyword evidence="4 6" id="KW-0663">Pyridoxal phosphate</keyword>
<sequence>MSLLTEGASLADAYLQGRAGRPVNSTRGLDEFERWLGKLDLHAGTDPLRLARDTLEWMASCGVHSDHPRYFGLFNPPALVEGVLGDLIVGVVNPQLAVVEHAPVAAAIEKRLINEFGALIGWTRTVGHFTSGGSEANHTALLAALVRRYPQWAEAGVPRYDRRPGIYASEHAHLAWIKLARMAGLGADAVRLIPAANDLRMRAADLRRALNQEAALDPVLIVGTAGTTAHGAIDDLSELADVARDVGAHFHVDAAWAGAGLIVPELISRYAGIDRADSVTIDAHKWLAVPMGAGMYLAQDEAALARAFAVTTDYMPPSSTTLQPYVASIQWSRRFIGLKLFLALGSRGLDGYAITIRRQVAMGDMLRAALVADGWKICNHTWLPLICFCGTSADSQSIADDVVQSGEAWISTVALRGRPVLRACITSPDTGESEIERLVTALSKARERAQR</sequence>
<evidence type="ECO:0000313" key="7">
    <source>
        <dbReference type="EMBL" id="MFC5524149.1"/>
    </source>
</evidence>
<dbReference type="InterPro" id="IPR002129">
    <property type="entry name" value="PyrdxlP-dep_de-COase"/>
</dbReference>
<comment type="similarity">
    <text evidence="2 6">Belongs to the group II decarboxylase family.</text>
</comment>
<dbReference type="PANTHER" id="PTHR45677:SF8">
    <property type="entry name" value="CYSTEINE SULFINIC ACID DECARBOXYLASE"/>
    <property type="match status" value="1"/>
</dbReference>
<comment type="caution">
    <text evidence="7">The sequence shown here is derived from an EMBL/GenBank/DDBJ whole genome shotgun (WGS) entry which is preliminary data.</text>
</comment>
<dbReference type="RefSeq" id="WP_377316081.1">
    <property type="nucleotide sequence ID" value="NZ_JBHSNF010000001.1"/>
</dbReference>
<keyword evidence="8" id="KW-1185">Reference proteome</keyword>
<evidence type="ECO:0000256" key="2">
    <source>
        <dbReference type="ARBA" id="ARBA00009533"/>
    </source>
</evidence>
<reference evidence="8" key="1">
    <citation type="journal article" date="2019" name="Int. J. Syst. Evol. Microbiol.">
        <title>The Global Catalogue of Microorganisms (GCM) 10K type strain sequencing project: providing services to taxonomists for standard genome sequencing and annotation.</title>
        <authorList>
            <consortium name="The Broad Institute Genomics Platform"/>
            <consortium name="The Broad Institute Genome Sequencing Center for Infectious Disease"/>
            <person name="Wu L."/>
            <person name="Ma J."/>
        </authorList>
    </citation>
    <scope>NUCLEOTIDE SEQUENCE [LARGE SCALE GENOMIC DNA]</scope>
    <source>
        <strain evidence="8">CGMCC 1.16619</strain>
    </source>
</reference>
<organism evidence="7 8">
    <name type="scientific">Rhodanobacter ginsengisoli</name>
    <dbReference type="NCBI Taxonomy" id="418646"/>
    <lineage>
        <taxon>Bacteria</taxon>
        <taxon>Pseudomonadati</taxon>
        <taxon>Pseudomonadota</taxon>
        <taxon>Gammaproteobacteria</taxon>
        <taxon>Lysobacterales</taxon>
        <taxon>Rhodanobacteraceae</taxon>
        <taxon>Rhodanobacter</taxon>
    </lineage>
</organism>
<keyword evidence="3" id="KW-0210">Decarboxylase</keyword>
<dbReference type="Gene3D" id="3.40.640.10">
    <property type="entry name" value="Type I PLP-dependent aspartate aminotransferase-like (Major domain)"/>
    <property type="match status" value="1"/>
</dbReference>
<dbReference type="EMBL" id="JBHSNF010000001">
    <property type="protein sequence ID" value="MFC5524149.1"/>
    <property type="molecule type" value="Genomic_DNA"/>
</dbReference>
<proteinExistence type="inferred from homology"/>
<dbReference type="Pfam" id="PF00282">
    <property type="entry name" value="Pyridoxal_deC"/>
    <property type="match status" value="1"/>
</dbReference>
<dbReference type="InterPro" id="IPR015424">
    <property type="entry name" value="PyrdxlP-dep_Trfase"/>
</dbReference>
<protein>
    <submittedName>
        <fullName evidence="7">Pyridoxal phosphate-dependent decarboxylase family protein</fullName>
    </submittedName>
</protein>
<keyword evidence="5 6" id="KW-0456">Lyase</keyword>
<gene>
    <name evidence="7" type="ORF">ACFPPA_00180</name>
</gene>
<evidence type="ECO:0000256" key="1">
    <source>
        <dbReference type="ARBA" id="ARBA00001933"/>
    </source>
</evidence>
<evidence type="ECO:0000256" key="5">
    <source>
        <dbReference type="ARBA" id="ARBA00023239"/>
    </source>
</evidence>
<dbReference type="Gene3D" id="3.90.1150.10">
    <property type="entry name" value="Aspartate Aminotransferase, domain 1"/>
    <property type="match status" value="1"/>
</dbReference>
<evidence type="ECO:0000256" key="4">
    <source>
        <dbReference type="ARBA" id="ARBA00022898"/>
    </source>
</evidence>
<name>A0ABW0QIS4_9GAMM</name>
<evidence type="ECO:0000256" key="3">
    <source>
        <dbReference type="ARBA" id="ARBA00022793"/>
    </source>
</evidence>
<evidence type="ECO:0000256" key="6">
    <source>
        <dbReference type="RuleBase" id="RU000382"/>
    </source>
</evidence>
<dbReference type="InterPro" id="IPR015421">
    <property type="entry name" value="PyrdxlP-dep_Trfase_major"/>
</dbReference>
<dbReference type="PANTHER" id="PTHR45677">
    <property type="entry name" value="GLUTAMATE DECARBOXYLASE-RELATED"/>
    <property type="match status" value="1"/>
</dbReference>